<evidence type="ECO:0000259" key="16">
    <source>
        <dbReference type="PROSITE" id="PS50880"/>
    </source>
</evidence>
<evidence type="ECO:0000256" key="14">
    <source>
        <dbReference type="PIRSR" id="PIRSR002811-1"/>
    </source>
</evidence>
<keyword evidence="7 14" id="KW-0863">Zinc-finger</keyword>
<dbReference type="InterPro" id="IPR016136">
    <property type="entry name" value="DNA_helicase_N/primase_C"/>
</dbReference>
<dbReference type="InterPro" id="IPR050219">
    <property type="entry name" value="DnaG_primase"/>
</dbReference>
<dbReference type="GO" id="GO:0003899">
    <property type="term" value="F:DNA-directed RNA polymerase activity"/>
    <property type="evidence" value="ECO:0007669"/>
    <property type="project" value="UniProtKB-UniRule"/>
</dbReference>
<dbReference type="EMBL" id="PCWS01000135">
    <property type="protein sequence ID" value="PIR07863.1"/>
    <property type="molecule type" value="Genomic_DNA"/>
</dbReference>
<evidence type="ECO:0000313" key="18">
    <source>
        <dbReference type="Proteomes" id="UP000230707"/>
    </source>
</evidence>
<dbReference type="InterPro" id="IPR013264">
    <property type="entry name" value="DNAG_N"/>
</dbReference>
<dbReference type="SMART" id="SM00400">
    <property type="entry name" value="ZnF_CHCC"/>
    <property type="match status" value="1"/>
</dbReference>
<evidence type="ECO:0000256" key="3">
    <source>
        <dbReference type="ARBA" id="ARBA00022679"/>
    </source>
</evidence>
<accession>A0A2H0NG40</accession>
<evidence type="ECO:0000256" key="1">
    <source>
        <dbReference type="ARBA" id="ARBA00022478"/>
    </source>
</evidence>
<dbReference type="HAMAP" id="MF_00974">
    <property type="entry name" value="DNA_primase_DnaG"/>
    <property type="match status" value="1"/>
</dbReference>
<protein>
    <recommendedName>
        <fullName evidence="12 13">DNA primase</fullName>
        <ecNumber evidence="12">2.7.7.101</ecNumber>
    </recommendedName>
</protein>
<dbReference type="GO" id="GO:1990077">
    <property type="term" value="C:primosome complex"/>
    <property type="evidence" value="ECO:0007669"/>
    <property type="project" value="UniProtKB-KW"/>
</dbReference>
<dbReference type="PIRSF" id="PIRSF002811">
    <property type="entry name" value="DnaG"/>
    <property type="match status" value="1"/>
</dbReference>
<dbReference type="Pfam" id="PF10410">
    <property type="entry name" value="DnaB_bind"/>
    <property type="match status" value="1"/>
</dbReference>
<dbReference type="Proteomes" id="UP000230707">
    <property type="component" value="Unassembled WGS sequence"/>
</dbReference>
<evidence type="ECO:0000256" key="15">
    <source>
        <dbReference type="SAM" id="Coils"/>
    </source>
</evidence>
<keyword evidence="9" id="KW-0460">Magnesium</keyword>
<dbReference type="Gene3D" id="3.90.580.10">
    <property type="entry name" value="Zinc finger, CHC2-type domain"/>
    <property type="match status" value="1"/>
</dbReference>
<evidence type="ECO:0000256" key="4">
    <source>
        <dbReference type="ARBA" id="ARBA00022695"/>
    </source>
</evidence>
<dbReference type="AlphaFoldDB" id="A0A2H0NG40"/>
<dbReference type="PANTHER" id="PTHR30313">
    <property type="entry name" value="DNA PRIMASE"/>
    <property type="match status" value="1"/>
</dbReference>
<organism evidence="17 18">
    <name type="scientific">Candidatus Gottesmanbacteria bacterium CG11_big_fil_rev_8_21_14_0_20_37_11</name>
    <dbReference type="NCBI Taxonomy" id="1974575"/>
    <lineage>
        <taxon>Bacteria</taxon>
        <taxon>Candidatus Gottesmaniibacteriota</taxon>
    </lineage>
</organism>
<dbReference type="Gene3D" id="3.90.980.10">
    <property type="entry name" value="DNA primase, catalytic core, N-terminal domain"/>
    <property type="match status" value="1"/>
</dbReference>
<dbReference type="InterPro" id="IPR030846">
    <property type="entry name" value="DnaG_bac"/>
</dbReference>
<feature type="coiled-coil region" evidence="15">
    <location>
        <begin position="559"/>
        <end position="605"/>
    </location>
</feature>
<dbReference type="Pfam" id="PF13155">
    <property type="entry name" value="Toprim_2"/>
    <property type="match status" value="1"/>
</dbReference>
<name>A0A2H0NG40_9BACT</name>
<dbReference type="PROSITE" id="PS50880">
    <property type="entry name" value="TOPRIM"/>
    <property type="match status" value="1"/>
</dbReference>
<evidence type="ECO:0000256" key="8">
    <source>
        <dbReference type="ARBA" id="ARBA00022833"/>
    </source>
</evidence>
<evidence type="ECO:0000256" key="9">
    <source>
        <dbReference type="ARBA" id="ARBA00022842"/>
    </source>
</evidence>
<dbReference type="InterPro" id="IPR006171">
    <property type="entry name" value="TOPRIM_dom"/>
</dbReference>
<comment type="cofactor">
    <cofactor evidence="13 14">
        <name>Zn(2+)</name>
        <dbReference type="ChEBI" id="CHEBI:29105"/>
    </cofactor>
    <text evidence="13 14">Binds 1 zinc ion per monomer.</text>
</comment>
<evidence type="ECO:0000256" key="13">
    <source>
        <dbReference type="PIRNR" id="PIRNR002811"/>
    </source>
</evidence>
<dbReference type="PANTHER" id="PTHR30313:SF2">
    <property type="entry name" value="DNA PRIMASE"/>
    <property type="match status" value="1"/>
</dbReference>
<keyword evidence="15" id="KW-0175">Coiled coil</keyword>
<dbReference type="SUPFAM" id="SSF56731">
    <property type="entry name" value="DNA primase core"/>
    <property type="match status" value="1"/>
</dbReference>
<keyword evidence="8 13" id="KW-0862">Zinc</keyword>
<keyword evidence="10 12" id="KW-0238">DNA-binding</keyword>
<evidence type="ECO:0000256" key="11">
    <source>
        <dbReference type="ARBA" id="ARBA00023163"/>
    </source>
</evidence>
<proteinExistence type="inferred from homology"/>
<sequence>MTDAEIIKQKIDIVDYISEFVTVKKAGRNFKALCPFHNEKTPSFVISPDRGSWHCFGACNTGGDVITFLQRWENLEFVEALKILAQRAGVALTSYTPTDAIRLKDKLYEINHLASEFYHFLLTAHKLGEKSRQYLKDRGIYDETAKTFALGYAPSSWDSLLKFLIKKGYKVDDIYTSGLVIKSSEGRFYDRFRGRLMFTLRDHRGNVIGFSGRLIPENEARLHLPSAKADGGQAKYINTSETPVYIKGNTLYGLDVTKESIKKTNEAILVEGEFDMLTSFQSGVTNVVAIKGSAITEGQVILLKRYSENITIALDSDFAGNEAARRGIEVADKAGLNVKIVELQYGKDPADCIEKAPHLWKKSIKSALPIYDFIINLSFKKYNKNDVLGKKKIGSEVVPFLAKISNSIVQSHYIKYLSRELGVTEDSVETAIVNFQKKKLSPRPSAADPISKKTQRDEILEEYLLSLLIQSNDVKKYFSYAMSILVTGDFNLPSVKRIMEILTLYFKSHEKFDIKEINPVLTPEIAPTFDRAFLLDIVNVLDGDIYSKELSRVVKELKKTALRRRITGLATKVKKLEGENKEEEIRTANEELRKLLSQMNDIDKSSYTKIQ</sequence>
<keyword evidence="6 13" id="KW-0479">Metal-binding</keyword>
<evidence type="ECO:0000256" key="7">
    <source>
        <dbReference type="ARBA" id="ARBA00022771"/>
    </source>
</evidence>
<comment type="catalytic activity">
    <reaction evidence="12">
        <text>ssDNA + n NTP = ssDNA/pppN(pN)n-1 hybrid + (n-1) diphosphate.</text>
        <dbReference type="EC" id="2.7.7.101"/>
    </reaction>
</comment>
<dbReference type="CDD" id="cd03364">
    <property type="entry name" value="TOPRIM_DnaG_primases"/>
    <property type="match status" value="1"/>
</dbReference>
<dbReference type="SUPFAM" id="SSF57783">
    <property type="entry name" value="Zinc beta-ribbon"/>
    <property type="match status" value="1"/>
</dbReference>
<evidence type="ECO:0000313" key="17">
    <source>
        <dbReference type="EMBL" id="PIR07863.1"/>
    </source>
</evidence>
<dbReference type="GO" id="GO:0003677">
    <property type="term" value="F:DNA binding"/>
    <property type="evidence" value="ECO:0007669"/>
    <property type="project" value="UniProtKB-KW"/>
</dbReference>
<dbReference type="InterPro" id="IPR034151">
    <property type="entry name" value="TOPRIM_DnaG_bac"/>
</dbReference>
<feature type="domain" description="Toprim" evidence="16">
    <location>
        <begin position="265"/>
        <end position="346"/>
    </location>
</feature>
<evidence type="ECO:0000256" key="10">
    <source>
        <dbReference type="ARBA" id="ARBA00023125"/>
    </source>
</evidence>
<dbReference type="InterPro" id="IPR002694">
    <property type="entry name" value="Znf_CHC2"/>
</dbReference>
<dbReference type="SMART" id="SM00493">
    <property type="entry name" value="TOPRIM"/>
    <property type="match status" value="1"/>
</dbReference>
<comment type="function">
    <text evidence="12 13">RNA polymerase that catalyzes the synthesis of short RNA molecules used as primers for DNA polymerase during DNA replication.</text>
</comment>
<evidence type="ECO:0000256" key="12">
    <source>
        <dbReference type="HAMAP-Rule" id="MF_00974"/>
    </source>
</evidence>
<dbReference type="FunFam" id="3.90.580.10:FF:000001">
    <property type="entry name" value="DNA primase"/>
    <property type="match status" value="1"/>
</dbReference>
<dbReference type="Gene3D" id="1.10.860.10">
    <property type="entry name" value="DNAb Helicase, Chain A"/>
    <property type="match status" value="1"/>
</dbReference>
<keyword evidence="2 12" id="KW-0639">Primosome</keyword>
<dbReference type="GO" id="GO:0008270">
    <property type="term" value="F:zinc ion binding"/>
    <property type="evidence" value="ECO:0007669"/>
    <property type="project" value="UniProtKB-KW"/>
</dbReference>
<dbReference type="Pfam" id="PF01807">
    <property type="entry name" value="Zn_ribbon_DnaG"/>
    <property type="match status" value="1"/>
</dbReference>
<keyword evidence="3 12" id="KW-0808">Transferase</keyword>
<dbReference type="Gene3D" id="3.40.1360.10">
    <property type="match status" value="1"/>
</dbReference>
<dbReference type="GO" id="GO:0000428">
    <property type="term" value="C:DNA-directed RNA polymerase complex"/>
    <property type="evidence" value="ECO:0007669"/>
    <property type="project" value="UniProtKB-KW"/>
</dbReference>
<evidence type="ECO:0000256" key="5">
    <source>
        <dbReference type="ARBA" id="ARBA00022705"/>
    </source>
</evidence>
<dbReference type="GO" id="GO:0006269">
    <property type="term" value="P:DNA replication, synthesis of primer"/>
    <property type="evidence" value="ECO:0007669"/>
    <property type="project" value="UniProtKB-UniRule"/>
</dbReference>
<evidence type="ECO:0000256" key="6">
    <source>
        <dbReference type="ARBA" id="ARBA00022723"/>
    </source>
</evidence>
<comment type="caution">
    <text evidence="17">The sequence shown here is derived from an EMBL/GenBank/DDBJ whole genome shotgun (WGS) entry which is preliminary data.</text>
</comment>
<comment type="caution">
    <text evidence="12">Lacks conserved residue(s) required for the propagation of feature annotation.</text>
</comment>
<keyword evidence="5 12" id="KW-0235">DNA replication</keyword>
<dbReference type="GO" id="GO:0005737">
    <property type="term" value="C:cytoplasm"/>
    <property type="evidence" value="ECO:0007669"/>
    <property type="project" value="TreeGrafter"/>
</dbReference>
<evidence type="ECO:0000256" key="2">
    <source>
        <dbReference type="ARBA" id="ARBA00022515"/>
    </source>
</evidence>
<dbReference type="Pfam" id="PF08275">
    <property type="entry name" value="DNAG_N"/>
    <property type="match status" value="1"/>
</dbReference>
<keyword evidence="11 12" id="KW-0804">Transcription</keyword>
<gene>
    <name evidence="12" type="primary">dnaG</name>
    <name evidence="17" type="ORF">COV53_06055</name>
</gene>
<dbReference type="InterPro" id="IPR037068">
    <property type="entry name" value="DNA_primase_core_N_sf"/>
</dbReference>
<dbReference type="InterPro" id="IPR006295">
    <property type="entry name" value="DNA_primase_DnaG"/>
</dbReference>
<comment type="subunit">
    <text evidence="12">Monomer. Interacts with DnaB.</text>
</comment>
<feature type="zinc finger region" description="CHC2-type" evidence="14">
    <location>
        <begin position="34"/>
        <end position="59"/>
    </location>
</feature>
<dbReference type="EC" id="2.7.7.101" evidence="12"/>
<keyword evidence="4 12" id="KW-0548">Nucleotidyltransferase</keyword>
<dbReference type="NCBIfam" id="TIGR01391">
    <property type="entry name" value="dnaG"/>
    <property type="match status" value="1"/>
</dbReference>
<reference evidence="17 18" key="1">
    <citation type="submission" date="2017-09" db="EMBL/GenBank/DDBJ databases">
        <title>Depth-based differentiation of microbial function through sediment-hosted aquifers and enrichment of novel symbionts in the deep terrestrial subsurface.</title>
        <authorList>
            <person name="Probst A.J."/>
            <person name="Ladd B."/>
            <person name="Jarett J.K."/>
            <person name="Geller-Mcgrath D.E."/>
            <person name="Sieber C.M."/>
            <person name="Emerson J.B."/>
            <person name="Anantharaman K."/>
            <person name="Thomas B.C."/>
            <person name="Malmstrom R."/>
            <person name="Stieglmeier M."/>
            <person name="Klingl A."/>
            <person name="Woyke T."/>
            <person name="Ryan C.M."/>
            <person name="Banfield J.F."/>
        </authorList>
    </citation>
    <scope>NUCLEOTIDE SEQUENCE [LARGE SCALE GENOMIC DNA]</scope>
    <source>
        <strain evidence="17">CG11_big_fil_rev_8_21_14_0_20_37_11</strain>
    </source>
</reference>
<dbReference type="InterPro" id="IPR019475">
    <property type="entry name" value="DNA_primase_DnaB-bd"/>
</dbReference>
<keyword evidence="1 12" id="KW-0240">DNA-directed RNA polymerase</keyword>
<comment type="similarity">
    <text evidence="12 13">Belongs to the DnaG primase family.</text>
</comment>
<dbReference type="InterPro" id="IPR036977">
    <property type="entry name" value="DNA_primase_Znf_CHC2"/>
</dbReference>